<feature type="region of interest" description="Disordered" evidence="1">
    <location>
        <begin position="1"/>
        <end position="35"/>
    </location>
</feature>
<feature type="region of interest" description="Disordered" evidence="1">
    <location>
        <begin position="52"/>
        <end position="97"/>
    </location>
</feature>
<keyword evidence="3" id="KW-1185">Reference proteome</keyword>
<dbReference type="OrthoDB" id="6140843at2759"/>
<protein>
    <submittedName>
        <fullName evidence="2">Uncharacterized protein</fullName>
    </submittedName>
</protein>
<comment type="caution">
    <text evidence="2">The sequence shown here is derived from an EMBL/GenBank/DDBJ whole genome shotgun (WGS) entry which is preliminary data.</text>
</comment>
<feature type="region of interest" description="Disordered" evidence="1">
    <location>
        <begin position="110"/>
        <end position="185"/>
    </location>
</feature>
<reference evidence="2 3" key="1">
    <citation type="submission" date="2019-01" db="EMBL/GenBank/DDBJ databases">
        <title>A draft genome assembly of the solar-powered sea slug Elysia chlorotica.</title>
        <authorList>
            <person name="Cai H."/>
            <person name="Li Q."/>
            <person name="Fang X."/>
            <person name="Li J."/>
            <person name="Curtis N.E."/>
            <person name="Altenburger A."/>
            <person name="Shibata T."/>
            <person name="Feng M."/>
            <person name="Maeda T."/>
            <person name="Schwartz J.A."/>
            <person name="Shigenobu S."/>
            <person name="Lundholm N."/>
            <person name="Nishiyama T."/>
            <person name="Yang H."/>
            <person name="Hasebe M."/>
            <person name="Li S."/>
            <person name="Pierce S.K."/>
            <person name="Wang J."/>
        </authorList>
    </citation>
    <scope>NUCLEOTIDE SEQUENCE [LARGE SCALE GENOMIC DNA]</scope>
    <source>
        <strain evidence="2">EC2010</strain>
        <tissue evidence="2">Whole organism of an adult</tissue>
    </source>
</reference>
<name>A0A433T7S8_ELYCH</name>
<evidence type="ECO:0000313" key="3">
    <source>
        <dbReference type="Proteomes" id="UP000271974"/>
    </source>
</evidence>
<proteinExistence type="predicted"/>
<accession>A0A433T7S8</accession>
<dbReference type="AlphaFoldDB" id="A0A433T7S8"/>
<organism evidence="2 3">
    <name type="scientific">Elysia chlorotica</name>
    <name type="common">Eastern emerald elysia</name>
    <name type="synonym">Sea slug</name>
    <dbReference type="NCBI Taxonomy" id="188477"/>
    <lineage>
        <taxon>Eukaryota</taxon>
        <taxon>Metazoa</taxon>
        <taxon>Spiralia</taxon>
        <taxon>Lophotrochozoa</taxon>
        <taxon>Mollusca</taxon>
        <taxon>Gastropoda</taxon>
        <taxon>Heterobranchia</taxon>
        <taxon>Euthyneura</taxon>
        <taxon>Panpulmonata</taxon>
        <taxon>Sacoglossa</taxon>
        <taxon>Placobranchoidea</taxon>
        <taxon>Plakobranchidae</taxon>
        <taxon>Elysia</taxon>
    </lineage>
</organism>
<feature type="compositionally biased region" description="Polar residues" evidence="1">
    <location>
        <begin position="1"/>
        <end position="12"/>
    </location>
</feature>
<feature type="non-terminal residue" evidence="2">
    <location>
        <position position="185"/>
    </location>
</feature>
<gene>
    <name evidence="2" type="ORF">EGW08_014726</name>
</gene>
<sequence length="185" mass="19770">MQNQGQHPSVGQSWGPMPERPNQVSFGDRMNEGDKELSDLLDFSAMFSPPVRGAGGAAPVKVNGQPEPGGMYPHPGYKPPGMSEGGLWNSNQSPSGFEAGRFEEAHRQQFNGNGPERVDHFLGPGPEAGDKGDMYRAGYPGRDGLPPSGMLGNSISPDAMSAGKTTCNTYFPSYNKRQLDDSPRG</sequence>
<evidence type="ECO:0000256" key="1">
    <source>
        <dbReference type="SAM" id="MobiDB-lite"/>
    </source>
</evidence>
<dbReference type="EMBL" id="RQTK01000575">
    <property type="protein sequence ID" value="RUS77514.1"/>
    <property type="molecule type" value="Genomic_DNA"/>
</dbReference>
<feature type="compositionally biased region" description="Polar residues" evidence="1">
    <location>
        <begin position="163"/>
        <end position="176"/>
    </location>
</feature>
<dbReference type="Proteomes" id="UP000271974">
    <property type="component" value="Unassembled WGS sequence"/>
</dbReference>
<evidence type="ECO:0000313" key="2">
    <source>
        <dbReference type="EMBL" id="RUS77514.1"/>
    </source>
</evidence>